<keyword evidence="3 5" id="KW-1133">Transmembrane helix</keyword>
<evidence type="ECO:0000313" key="7">
    <source>
        <dbReference type="Proteomes" id="UP000001745"/>
    </source>
</evidence>
<dbReference type="EMBL" id="EQ962653">
    <property type="protein sequence ID" value="EED22449.1"/>
    <property type="molecule type" value="Genomic_DNA"/>
</dbReference>
<feature type="transmembrane region" description="Helical" evidence="5">
    <location>
        <begin position="203"/>
        <end position="225"/>
    </location>
</feature>
<comment type="subcellular location">
    <subcellularLocation>
        <location evidence="1">Membrane</location>
        <topology evidence="1">Multi-pass membrane protein</topology>
    </subcellularLocation>
</comment>
<evidence type="ECO:0000256" key="2">
    <source>
        <dbReference type="ARBA" id="ARBA00022692"/>
    </source>
</evidence>
<dbReference type="STRING" id="441959.B8LZM6"/>
<evidence type="ECO:0000313" key="6">
    <source>
        <dbReference type="EMBL" id="EED22449.1"/>
    </source>
</evidence>
<gene>
    <name evidence="6" type="ORF">TSTA_096980</name>
</gene>
<dbReference type="VEuPathDB" id="FungiDB:TSTA_096980"/>
<evidence type="ECO:0000256" key="4">
    <source>
        <dbReference type="ARBA" id="ARBA00023136"/>
    </source>
</evidence>
<dbReference type="GeneID" id="8103541"/>
<dbReference type="OrthoDB" id="3358017at2759"/>
<dbReference type="HOGENOM" id="CLU_033465_3_1_1"/>
<evidence type="ECO:0000256" key="3">
    <source>
        <dbReference type="ARBA" id="ARBA00022989"/>
    </source>
</evidence>
<keyword evidence="4 5" id="KW-0472">Membrane</keyword>
<dbReference type="RefSeq" id="XP_002479412.1">
    <property type="nucleotide sequence ID" value="XM_002479367.1"/>
</dbReference>
<evidence type="ECO:0000256" key="1">
    <source>
        <dbReference type="ARBA" id="ARBA00004141"/>
    </source>
</evidence>
<protein>
    <recommendedName>
        <fullName evidence="8">RTA1 domain protein</fullName>
    </recommendedName>
</protein>
<proteinExistence type="predicted"/>
<dbReference type="InParanoid" id="B8LZM6"/>
<dbReference type="InterPro" id="IPR007568">
    <property type="entry name" value="RTA1"/>
</dbReference>
<keyword evidence="7" id="KW-1185">Reference proteome</keyword>
<reference evidence="7" key="1">
    <citation type="journal article" date="2015" name="Genome Announc.">
        <title>Genome sequence of the AIDS-associated pathogen Penicillium marneffei (ATCC18224) and its near taxonomic relative Talaromyces stipitatus (ATCC10500).</title>
        <authorList>
            <person name="Nierman W.C."/>
            <person name="Fedorova-Abrams N.D."/>
            <person name="Andrianopoulos A."/>
        </authorList>
    </citation>
    <scope>NUCLEOTIDE SEQUENCE [LARGE SCALE GENOMIC DNA]</scope>
    <source>
        <strain evidence="7">ATCC 10500 / CBS 375.48 / QM 6759 / NRRL 1006</strain>
    </source>
</reference>
<organism evidence="6 7">
    <name type="scientific">Talaromyces stipitatus (strain ATCC 10500 / CBS 375.48 / QM 6759 / NRRL 1006)</name>
    <name type="common">Penicillium stipitatum</name>
    <dbReference type="NCBI Taxonomy" id="441959"/>
    <lineage>
        <taxon>Eukaryota</taxon>
        <taxon>Fungi</taxon>
        <taxon>Dikarya</taxon>
        <taxon>Ascomycota</taxon>
        <taxon>Pezizomycotina</taxon>
        <taxon>Eurotiomycetes</taxon>
        <taxon>Eurotiomycetidae</taxon>
        <taxon>Eurotiales</taxon>
        <taxon>Trichocomaceae</taxon>
        <taxon>Talaromyces</taxon>
        <taxon>Talaromyces sect. Talaromyces</taxon>
    </lineage>
</organism>
<evidence type="ECO:0008006" key="8">
    <source>
        <dbReference type="Google" id="ProtNLM"/>
    </source>
</evidence>
<feature type="transmembrane region" description="Helical" evidence="5">
    <location>
        <begin position="77"/>
        <end position="102"/>
    </location>
</feature>
<dbReference type="PANTHER" id="PTHR31465:SF1">
    <property type="entry name" value="PROTEIN RTA1-RELATED"/>
    <property type="match status" value="1"/>
</dbReference>
<dbReference type="Proteomes" id="UP000001745">
    <property type="component" value="Unassembled WGS sequence"/>
</dbReference>
<feature type="transmembrane region" description="Helical" evidence="5">
    <location>
        <begin position="46"/>
        <end position="65"/>
    </location>
</feature>
<dbReference type="PhylomeDB" id="B8LZM6"/>
<dbReference type="OMA" id="EKHICIS"/>
<feature type="transmembrane region" description="Helical" evidence="5">
    <location>
        <begin position="122"/>
        <end position="145"/>
    </location>
</feature>
<feature type="transmembrane region" description="Helical" evidence="5">
    <location>
        <begin position="157"/>
        <end position="182"/>
    </location>
</feature>
<keyword evidence="2 5" id="KW-0812">Transmembrane</keyword>
<dbReference type="eggNOG" id="ENOG502QURG">
    <property type="taxonomic scope" value="Eukaryota"/>
</dbReference>
<name>B8LZM6_TALSN</name>
<dbReference type="AlphaFoldDB" id="B8LZM6"/>
<sequence>MSSTDTDSHYKFYHYYPSLAGATVMAVVFGLMTAWQLFLIAKHRTWYFIPLVIGGIFEIVGYAARGVSNTQAPNPTLAPYVIQTLLLLVAPALFAATIYMILGRVILSVDGESLSLIKKKWLTKIFVTSDVISFIVQLGGGGLMASSDASQAQMGSHIVLAGLLLQIIIFGFFVVVALVFHLRMCATPTYQAHNPSLPWKKSLYVLYITCTFIMIRSIVRVAEFVEGFEGTIILHEVYLYVFDAVPMAGVMFIYCIWYPSHYSRQAPKAILDREIEDSNLELEFRGGEMTSDGH</sequence>
<feature type="transmembrane region" description="Helical" evidence="5">
    <location>
        <begin position="15"/>
        <end position="39"/>
    </location>
</feature>
<evidence type="ECO:0000256" key="5">
    <source>
        <dbReference type="SAM" id="Phobius"/>
    </source>
</evidence>
<feature type="transmembrane region" description="Helical" evidence="5">
    <location>
        <begin position="237"/>
        <end position="258"/>
    </location>
</feature>
<dbReference type="Pfam" id="PF04479">
    <property type="entry name" value="RTA1"/>
    <property type="match status" value="1"/>
</dbReference>
<dbReference type="PANTHER" id="PTHR31465">
    <property type="entry name" value="PROTEIN RTA1-RELATED"/>
    <property type="match status" value="1"/>
</dbReference>
<dbReference type="GO" id="GO:0016020">
    <property type="term" value="C:membrane"/>
    <property type="evidence" value="ECO:0007669"/>
    <property type="project" value="UniProtKB-SubCell"/>
</dbReference>
<dbReference type="FunCoup" id="B8LZM6">
    <property type="interactions" value="30"/>
</dbReference>
<accession>B8LZM6</accession>